<feature type="domain" description="DM2" evidence="2">
    <location>
        <begin position="327"/>
        <end position="406"/>
    </location>
</feature>
<protein>
    <submittedName>
        <fullName evidence="4">Upstream activation factor subunit spp27</fullName>
    </submittedName>
</protein>
<feature type="region of interest" description="Disordered" evidence="1">
    <location>
        <begin position="196"/>
        <end position="226"/>
    </location>
</feature>
<dbReference type="SMART" id="SM00151">
    <property type="entry name" value="SWIB"/>
    <property type="match status" value="2"/>
</dbReference>
<feature type="domain" description="DM2" evidence="2">
    <location>
        <begin position="223"/>
        <end position="300"/>
    </location>
</feature>
<name>A0A1D1YBI7_9ARAE</name>
<dbReference type="EMBL" id="GDJX01008964">
    <property type="protein sequence ID" value="JAT58972.1"/>
    <property type="molecule type" value="Transcribed_RNA"/>
</dbReference>
<feature type="compositionally biased region" description="Low complexity" evidence="1">
    <location>
        <begin position="196"/>
        <end position="212"/>
    </location>
</feature>
<feature type="domain" description="DEK-C" evidence="3">
    <location>
        <begin position="50"/>
        <end position="110"/>
    </location>
</feature>
<dbReference type="PANTHER" id="PTHR13844">
    <property type="entry name" value="SWI/SNF-RELATED MATRIX-ASSOCIATED ACTIN-DEPENDENT REGULATOR OF CHROMATIN SUBFAMILY D"/>
    <property type="match status" value="1"/>
</dbReference>
<organism evidence="4">
    <name type="scientific">Anthurium amnicola</name>
    <dbReference type="NCBI Taxonomy" id="1678845"/>
    <lineage>
        <taxon>Eukaryota</taxon>
        <taxon>Viridiplantae</taxon>
        <taxon>Streptophyta</taxon>
        <taxon>Embryophyta</taxon>
        <taxon>Tracheophyta</taxon>
        <taxon>Spermatophyta</taxon>
        <taxon>Magnoliopsida</taxon>
        <taxon>Liliopsida</taxon>
        <taxon>Araceae</taxon>
        <taxon>Pothoideae</taxon>
        <taxon>Potheae</taxon>
        <taxon>Anthurium</taxon>
    </lineage>
</organism>
<proteinExistence type="predicted"/>
<feature type="non-terminal residue" evidence="4">
    <location>
        <position position="1"/>
    </location>
</feature>
<dbReference type="CDD" id="cd10567">
    <property type="entry name" value="SWIB-MDM2_like"/>
    <property type="match status" value="2"/>
</dbReference>
<dbReference type="Gene3D" id="1.10.245.10">
    <property type="entry name" value="SWIB/MDM2 domain"/>
    <property type="match status" value="2"/>
</dbReference>
<evidence type="ECO:0000313" key="4">
    <source>
        <dbReference type="EMBL" id="JAT52001.1"/>
    </source>
</evidence>
<dbReference type="InterPro" id="IPR003121">
    <property type="entry name" value="SWIB_MDM2_domain"/>
</dbReference>
<dbReference type="SUPFAM" id="SSF109715">
    <property type="entry name" value="DEK C-terminal domain"/>
    <property type="match status" value="1"/>
</dbReference>
<evidence type="ECO:0000259" key="3">
    <source>
        <dbReference type="PROSITE" id="PS51998"/>
    </source>
</evidence>
<evidence type="ECO:0000259" key="2">
    <source>
        <dbReference type="PROSITE" id="PS51925"/>
    </source>
</evidence>
<dbReference type="PROSITE" id="PS51998">
    <property type="entry name" value="DEK_C"/>
    <property type="match status" value="1"/>
</dbReference>
<dbReference type="SUPFAM" id="SSF47592">
    <property type="entry name" value="SWIB/MDM2 domain"/>
    <property type="match status" value="2"/>
</dbReference>
<dbReference type="InterPro" id="IPR036885">
    <property type="entry name" value="SWIB_MDM2_dom_sf"/>
</dbReference>
<gene>
    <name evidence="4" type="primary">spp27_10</name>
    <name evidence="5" type="synonym">spp27_3</name>
    <name evidence="5" type="ORF">g.81671</name>
    <name evidence="4" type="ORF">g.81682</name>
</gene>
<accession>A0A1D1YBI7</accession>
<dbReference type="InterPro" id="IPR014876">
    <property type="entry name" value="DEK_C"/>
</dbReference>
<dbReference type="PROSITE" id="PS51925">
    <property type="entry name" value="SWIB_MDM2"/>
    <property type="match status" value="2"/>
</dbReference>
<evidence type="ECO:0000256" key="1">
    <source>
        <dbReference type="SAM" id="MobiDB-lite"/>
    </source>
</evidence>
<dbReference type="EMBL" id="GDJX01015935">
    <property type="protein sequence ID" value="JAT52001.1"/>
    <property type="molecule type" value="Transcribed_RNA"/>
</dbReference>
<dbReference type="Pfam" id="PF08766">
    <property type="entry name" value="DEK_C"/>
    <property type="match status" value="1"/>
</dbReference>
<evidence type="ECO:0000313" key="5">
    <source>
        <dbReference type="EMBL" id="JAT58972.1"/>
    </source>
</evidence>
<sequence>RERERETRQESKVGFFFLFFLVCSPTLLFSSAAAAAVKLGGGGLWWWVAMVSDQEIASCVESLLRHSDPNGAALTSVNVNGVVQQVEAKLGLDLSHKAGFIRDQINLLLRAPLPPPTDHVPLHQQQFVAASPHQLLQHHQIPASPFAQLPQPHEVTFRCAPVVIMQPHHLLQQQQAQPPAAAAAAGVAVLALQEGHAAPGTPSPKPAKASAEARAKRRRGPGGLTKLCGVSPELQTIVGESTMPRTEIVKQLWAYIRKNNLQDPNNKRKIICNDELRVVFETDCTDIFMMNKLLAKHITPLEPSKEPGPPKKKIKAAEVPSATATEANQSPIVISDELARFFGTGEREMLQAEALKRVWDYIKIYKLKDPTNSKMVRCDVKLQQLFGCESLPVLGVSEMLSHHLLKQS</sequence>
<dbReference type="AlphaFoldDB" id="A0A1D1YBI7"/>
<dbReference type="InterPro" id="IPR019835">
    <property type="entry name" value="SWIB_domain"/>
</dbReference>
<reference evidence="4" key="1">
    <citation type="submission" date="2015-07" db="EMBL/GenBank/DDBJ databases">
        <title>Transcriptome Assembly of Anthurium amnicola.</title>
        <authorList>
            <person name="Suzuki J."/>
        </authorList>
    </citation>
    <scope>NUCLEOTIDE SEQUENCE</scope>
</reference>
<dbReference type="Pfam" id="PF02201">
    <property type="entry name" value="SWIB"/>
    <property type="match status" value="2"/>
</dbReference>